<gene>
    <name evidence="1" type="ORF">GA0070215_102162</name>
</gene>
<proteinExistence type="predicted"/>
<evidence type="ECO:0008006" key="3">
    <source>
        <dbReference type="Google" id="ProtNLM"/>
    </source>
</evidence>
<evidence type="ECO:0000313" key="1">
    <source>
        <dbReference type="EMBL" id="SCE75194.1"/>
    </source>
</evidence>
<organism evidence="1 2">
    <name type="scientific">Micromonospora marina</name>
    <dbReference type="NCBI Taxonomy" id="307120"/>
    <lineage>
        <taxon>Bacteria</taxon>
        <taxon>Bacillati</taxon>
        <taxon>Actinomycetota</taxon>
        <taxon>Actinomycetes</taxon>
        <taxon>Micromonosporales</taxon>
        <taxon>Micromonosporaceae</taxon>
        <taxon>Micromonospora</taxon>
    </lineage>
</organism>
<name>A0A1C4UU26_9ACTN</name>
<dbReference type="AlphaFoldDB" id="A0A1C4UU26"/>
<keyword evidence="2" id="KW-1185">Reference proteome</keyword>
<reference evidence="2" key="1">
    <citation type="submission" date="2016-06" db="EMBL/GenBank/DDBJ databases">
        <authorList>
            <person name="Varghese N."/>
        </authorList>
    </citation>
    <scope>NUCLEOTIDE SEQUENCE [LARGE SCALE GENOMIC DNA]</scope>
    <source>
        <strain evidence="2">DSM 45555</strain>
    </source>
</reference>
<sequence>MKWASRQVLRWWRVEATDAVKTVLPDAEEHDRTTGALALPCSGTPGRAAGRRLTGVVTLDDVLASIVGR</sequence>
<protein>
    <recommendedName>
        <fullName evidence="3">CBS domain-containing protein</fullName>
    </recommendedName>
</protein>
<evidence type="ECO:0000313" key="2">
    <source>
        <dbReference type="Proteomes" id="UP000198551"/>
    </source>
</evidence>
<dbReference type="Proteomes" id="UP000198551">
    <property type="component" value="Unassembled WGS sequence"/>
</dbReference>
<accession>A0A1C4UU26</accession>
<dbReference type="RefSeq" id="WP_091041626.1">
    <property type="nucleotide sequence ID" value="NZ_FMCV01000002.1"/>
</dbReference>
<dbReference type="EMBL" id="FMCV01000002">
    <property type="protein sequence ID" value="SCE75194.1"/>
    <property type="molecule type" value="Genomic_DNA"/>
</dbReference>